<comment type="caution">
    <text evidence="3">The sequence shown here is derived from an EMBL/GenBank/DDBJ whole genome shotgun (WGS) entry which is preliminary data.</text>
</comment>
<feature type="region of interest" description="Disordered" evidence="1">
    <location>
        <begin position="543"/>
        <end position="584"/>
    </location>
</feature>
<keyword evidence="2" id="KW-0472">Membrane</keyword>
<protein>
    <recommendedName>
        <fullName evidence="5">Pherophorin domain-containing protein</fullName>
    </recommendedName>
</protein>
<gene>
    <name evidence="3" type="ORF">VaNZ11_009104</name>
</gene>
<dbReference type="Proteomes" id="UP001165090">
    <property type="component" value="Unassembled WGS sequence"/>
</dbReference>
<proteinExistence type="predicted"/>
<evidence type="ECO:0008006" key="5">
    <source>
        <dbReference type="Google" id="ProtNLM"/>
    </source>
</evidence>
<reference evidence="3 4" key="1">
    <citation type="journal article" date="2023" name="IScience">
        <title>Expanded male sex-determining region conserved during the evolution of homothallism in the green alga Volvox.</title>
        <authorList>
            <person name="Yamamoto K."/>
            <person name="Matsuzaki R."/>
            <person name="Mahakham W."/>
            <person name="Heman W."/>
            <person name="Sekimoto H."/>
            <person name="Kawachi M."/>
            <person name="Minakuchi Y."/>
            <person name="Toyoda A."/>
            <person name="Nozaki H."/>
        </authorList>
    </citation>
    <scope>NUCLEOTIDE SEQUENCE [LARGE SCALE GENOMIC DNA]</scope>
    <source>
        <strain evidence="3 4">NIES-4468</strain>
    </source>
</reference>
<accession>A0ABQ5S7C3</accession>
<keyword evidence="2" id="KW-1133">Transmembrane helix</keyword>
<name>A0ABQ5S7C3_9CHLO</name>
<organism evidence="3 4">
    <name type="scientific">Volvox africanus</name>
    <dbReference type="NCBI Taxonomy" id="51714"/>
    <lineage>
        <taxon>Eukaryota</taxon>
        <taxon>Viridiplantae</taxon>
        <taxon>Chlorophyta</taxon>
        <taxon>core chlorophytes</taxon>
        <taxon>Chlorophyceae</taxon>
        <taxon>CS clade</taxon>
        <taxon>Chlamydomonadales</taxon>
        <taxon>Volvocaceae</taxon>
        <taxon>Volvox</taxon>
    </lineage>
</organism>
<feature type="compositionally biased region" description="Low complexity" evidence="1">
    <location>
        <begin position="626"/>
        <end position="637"/>
    </location>
</feature>
<evidence type="ECO:0000256" key="2">
    <source>
        <dbReference type="SAM" id="Phobius"/>
    </source>
</evidence>
<evidence type="ECO:0000313" key="4">
    <source>
        <dbReference type="Proteomes" id="UP001165090"/>
    </source>
</evidence>
<feature type="transmembrane region" description="Helical" evidence="2">
    <location>
        <begin position="907"/>
        <end position="929"/>
    </location>
</feature>
<dbReference type="EMBL" id="BSDZ01000024">
    <property type="protein sequence ID" value="GLI65546.1"/>
    <property type="molecule type" value="Genomic_DNA"/>
</dbReference>
<evidence type="ECO:0000313" key="3">
    <source>
        <dbReference type="EMBL" id="GLI65546.1"/>
    </source>
</evidence>
<keyword evidence="4" id="KW-1185">Reference proteome</keyword>
<evidence type="ECO:0000256" key="1">
    <source>
        <dbReference type="SAM" id="MobiDB-lite"/>
    </source>
</evidence>
<feature type="region of interest" description="Disordered" evidence="1">
    <location>
        <begin position="626"/>
        <end position="653"/>
    </location>
</feature>
<feature type="non-terminal residue" evidence="3">
    <location>
        <position position="930"/>
    </location>
</feature>
<sequence length="930" mass="94782">MPPKRGKDIDIQKLKALEPCKLDGTLQFGDFPPRLCSVRALDSELCNSKRHTVFCDTISDRLAVQFPMGLAIGAAASGQPDLRIELVQLRWGNTGDTSDGDHQAHLGDLRTSPWGSYPRSWSTADFNQLVCPWDNCQCTTGATGGRDAQSFAASAVVARRTGDHLHCRRGGGGTNSISRCSSTAGALLLFSVLYRDTVAAVGPSLVLPGLAVLAGEMTAAVVTALAAAVPPPVPRAATDPDPCSCWHRLTAPDAGREGGLIPLPATARNWRRRLGAIKAGLGHVSRSAAASSLKRILGASALLSLAAKTWRVVHASSAALAEAVADLTAVGLSYSCLARQAQLGGLPPGRTREMAWRKLHKAAAQRLARHLGDLPPQPPLGPALAALQRCSIAAGLAVDGVPLCGAREALEAYGIGGLGSCESGGGGGSGGGRDSRQGRQLSLSFSYSHRRRQHPRRRLAAAAAATATRTNTTDEHLNLKAISLGVTGGGGSGGGGCGSGCGGGGGGCVVPNTATVDAIQLTPETLPSKQVAAAAAAAAAALNDSRGTCSRTAESMGRSPPPYRNPPGSGCSETTPPADQRSQSLAPLKPLHTPAARQSPPSSTTSAASELLDEVRRQTAARRLLGAAATAAQQQQRPLSTSRDGGDGNVSATCAVAPPVPTHLQPAAAIAAAAAATDGSAELCDSELSWGSAVSGSMQRHVAISPVVNQVASSSGAPPGVGVGVRTCPMGPVTPDSRRPVGPSILGTNMSGGQAGIRTGASNGLDCTDRAGGTEALTAAGPPPSAFLVPWDHTSPGANSDSQQPPTTGPVVAKAQIFPWRVADGSSVMGGGGGGSGGSGGGEGGGGCKWELPPLTREFEERMTRLEQEEVEALGLPLYGRTDHADVRQLQPRPMGPRERLSLGSRAVYLLLVFAPFLTLGVAMLLLAAV</sequence>
<feature type="compositionally biased region" description="Polar residues" evidence="1">
    <location>
        <begin position="571"/>
        <end position="584"/>
    </location>
</feature>
<keyword evidence="2" id="KW-0812">Transmembrane</keyword>